<evidence type="ECO:0000256" key="1">
    <source>
        <dbReference type="PIRNR" id="PIRNR018579"/>
    </source>
</evidence>
<dbReference type="KEGG" id="vat:B7L28_05470"/>
<feature type="transmembrane region" description="Helical" evidence="2">
    <location>
        <begin position="84"/>
        <end position="105"/>
    </location>
</feature>
<keyword evidence="1" id="KW-1003">Cell membrane</keyword>
<dbReference type="EMBL" id="JASORJ010000001">
    <property type="protein sequence ID" value="MDK7356260.1"/>
    <property type="molecule type" value="Genomic_DNA"/>
</dbReference>
<comment type="similarity">
    <text evidence="1">Belongs to the sbp family.</text>
</comment>
<protein>
    <submittedName>
        <fullName evidence="5">DUF1290 domain-containing protein</fullName>
    </submittedName>
    <submittedName>
        <fullName evidence="3">Putative small basic protein</fullName>
    </submittedName>
    <submittedName>
        <fullName evidence="4">Small basic family protein</fullName>
    </submittedName>
</protein>
<comment type="caution">
    <text evidence="3">The sequence shown here is derived from an EMBL/GenBank/DDBJ whole genome shotgun (WGS) entry which is preliminary data.</text>
</comment>
<feature type="transmembrane region" description="Helical" evidence="2">
    <location>
        <begin position="29"/>
        <end position="46"/>
    </location>
</feature>
<evidence type="ECO:0000313" key="3">
    <source>
        <dbReference type="EMBL" id="KXA62866.1"/>
    </source>
</evidence>
<keyword evidence="2" id="KW-1133">Transmembrane helix</keyword>
<reference evidence="4" key="3">
    <citation type="submission" date="2023-05" db="EMBL/GenBank/DDBJ databases">
        <title>Cataloging the Phylogenetic Diversity of Human Bladder Bacteria.</title>
        <authorList>
            <person name="Du J."/>
        </authorList>
    </citation>
    <scope>NUCLEOTIDE SEQUENCE</scope>
    <source>
        <strain evidence="4">UMB10101</strain>
    </source>
</reference>
<accession>A0A133S362</accession>
<comment type="subcellular location">
    <subcellularLocation>
        <location evidence="1">Cell membrane</location>
        <topology evidence="1">Multi-pass membrane protein</topology>
    </subcellularLocation>
</comment>
<dbReference type="Proteomes" id="UP001236274">
    <property type="component" value="Unassembled WGS sequence"/>
</dbReference>
<dbReference type="EMBL" id="LRQT01000079">
    <property type="protein sequence ID" value="KXA62866.1"/>
    <property type="molecule type" value="Genomic_DNA"/>
</dbReference>
<dbReference type="InterPro" id="IPR009709">
    <property type="entry name" value="DUF1290"/>
</dbReference>
<evidence type="ECO:0000313" key="5">
    <source>
        <dbReference type="EMBL" id="RJY50129.1"/>
    </source>
</evidence>
<keyword evidence="1 2" id="KW-0472">Membrane</keyword>
<dbReference type="RefSeq" id="WP_005376145.1">
    <property type="nucleotide sequence ID" value="NZ_CABFMO010000033.1"/>
</dbReference>
<evidence type="ECO:0000313" key="4">
    <source>
        <dbReference type="EMBL" id="MDK7356260.1"/>
    </source>
</evidence>
<evidence type="ECO:0000313" key="6">
    <source>
        <dbReference type="Proteomes" id="UP000070226"/>
    </source>
</evidence>
<reference evidence="5 7" key="2">
    <citation type="submission" date="2018-09" db="EMBL/GenBank/DDBJ databases">
        <title>Genome sequence of Veillonella atypica isolated from periodontal Korean patients.</title>
        <authorList>
            <person name="Lee J.-H."/>
            <person name="Moon J.-H."/>
            <person name="Shin S.-Y."/>
        </authorList>
    </citation>
    <scope>NUCLEOTIDE SEQUENCE [LARGE SCALE GENOMIC DNA]</scope>
    <source>
        <strain evidence="5 7">KHUD_V1</strain>
    </source>
</reference>
<name>A0A133S362_9FIRM</name>
<organism evidence="3">
    <name type="scientific">Veillonella atypica</name>
    <dbReference type="NCBI Taxonomy" id="39777"/>
    <lineage>
        <taxon>Bacteria</taxon>
        <taxon>Bacillati</taxon>
        <taxon>Bacillota</taxon>
        <taxon>Negativicutes</taxon>
        <taxon>Veillonellales</taxon>
        <taxon>Veillonellaceae</taxon>
        <taxon>Veillonella</taxon>
    </lineage>
</organism>
<dbReference type="STRING" id="39777.B7L28_05470"/>
<sequence>MNIYIFAIIGLIVGVVVGWFTPLHIPASYANYTSVAVLAALDAVFGGSRAALERLFDLSNFISGFFSNVILAVVLVYIGDLIGINLYYVALIGFGLRVFINLAAIRKNIMTKRF</sequence>
<feature type="transmembrane region" description="Helical" evidence="2">
    <location>
        <begin position="58"/>
        <end position="78"/>
    </location>
</feature>
<evidence type="ECO:0000313" key="7">
    <source>
        <dbReference type="Proteomes" id="UP000277803"/>
    </source>
</evidence>
<keyword evidence="1 2" id="KW-0812">Transmembrane</keyword>
<dbReference type="EMBL" id="QXZZ01000034">
    <property type="protein sequence ID" value="RJY50129.1"/>
    <property type="molecule type" value="Genomic_DNA"/>
</dbReference>
<dbReference type="GO" id="GO:0005886">
    <property type="term" value="C:plasma membrane"/>
    <property type="evidence" value="ECO:0007669"/>
    <property type="project" value="UniProtKB-SubCell"/>
</dbReference>
<dbReference type="PATRIC" id="fig|39777.7.peg.1394"/>
<reference evidence="3 6" key="1">
    <citation type="submission" date="2016-01" db="EMBL/GenBank/DDBJ databases">
        <authorList>
            <person name="Oliw E.H."/>
        </authorList>
    </citation>
    <scope>NUCLEOTIDE SEQUENCE [LARGE SCALE GENOMIC DNA]</scope>
    <source>
        <strain evidence="3 6">CMW7756B</strain>
    </source>
</reference>
<dbReference type="PIRSF" id="PIRSF018579">
    <property type="entry name" value="Sbp"/>
    <property type="match status" value="1"/>
</dbReference>
<feature type="transmembrane region" description="Helical" evidence="2">
    <location>
        <begin position="5"/>
        <end position="23"/>
    </location>
</feature>
<dbReference type="AlphaFoldDB" id="A0A133S362"/>
<evidence type="ECO:0000256" key="2">
    <source>
        <dbReference type="SAM" id="Phobius"/>
    </source>
</evidence>
<dbReference type="Pfam" id="PF06947">
    <property type="entry name" value="DUF1290"/>
    <property type="match status" value="1"/>
</dbReference>
<dbReference type="GeneID" id="57773818"/>
<gene>
    <name evidence="5" type="ORF">D2965_07245</name>
    <name evidence="3" type="ORF">HMPREF3233_01429</name>
    <name evidence="4" type="ORF">QP520_01245</name>
</gene>
<dbReference type="Proteomes" id="UP000277803">
    <property type="component" value="Unassembled WGS sequence"/>
</dbReference>
<proteinExistence type="inferred from homology"/>
<dbReference type="Proteomes" id="UP000070226">
    <property type="component" value="Unassembled WGS sequence"/>
</dbReference>